<comment type="caution">
    <text evidence="7">The sequence shown here is derived from an EMBL/GenBank/DDBJ whole genome shotgun (WGS) entry which is preliminary data.</text>
</comment>
<dbReference type="STRING" id="519424.AZF04_14220"/>
<feature type="transmembrane region" description="Helical" evidence="5">
    <location>
        <begin position="31"/>
        <end position="50"/>
    </location>
</feature>
<gene>
    <name evidence="7" type="ORF">AZF04_14220</name>
</gene>
<proteinExistence type="predicted"/>
<feature type="transmembrane region" description="Helical" evidence="5">
    <location>
        <begin position="131"/>
        <end position="152"/>
    </location>
</feature>
<reference evidence="7" key="1">
    <citation type="submission" date="2016-02" db="EMBL/GenBank/DDBJ databases">
        <title>Genome sequence of Bacillus trypoxylicola KCTC 13244(T).</title>
        <authorList>
            <person name="Jeong H."/>
            <person name="Park S.-H."/>
            <person name="Choi S.-K."/>
        </authorList>
    </citation>
    <scope>NUCLEOTIDE SEQUENCE [LARGE SCALE GENOMIC DNA]</scope>
    <source>
        <strain evidence="7">KCTC 13244</strain>
    </source>
</reference>
<feature type="domain" description="Yip1" evidence="6">
    <location>
        <begin position="12"/>
        <end position="179"/>
    </location>
</feature>
<evidence type="ECO:0000259" key="6">
    <source>
        <dbReference type="Pfam" id="PF04893"/>
    </source>
</evidence>
<keyword evidence="2 5" id="KW-0812">Transmembrane</keyword>
<dbReference type="Pfam" id="PF04893">
    <property type="entry name" value="Yip1"/>
    <property type="match status" value="1"/>
</dbReference>
<evidence type="ECO:0000256" key="2">
    <source>
        <dbReference type="ARBA" id="ARBA00022692"/>
    </source>
</evidence>
<dbReference type="OrthoDB" id="359441at2"/>
<feature type="transmembrane region" description="Helical" evidence="5">
    <location>
        <begin position="100"/>
        <end position="125"/>
    </location>
</feature>
<accession>A0A162F2I5</accession>
<sequence length="206" mass="24395">MRNDWLKFPFYICFHPFKGYWDLKYEGKGRLWFAFMILFLLAIVMILKRQYTGFIVNFNNLNELNSLAEFQYLIIPFFLWCVANWSITTLMDGEGKFKEIILATAYAFIPMLIIYAVTILISQFITQEEAPLYFLLDSFASIWFLGLLFVGIMTVHQYSVTKTIVTFFLTVCVMGLAVFLGLLLFSLFQQMWTFIETIYREMVYRT</sequence>
<feature type="transmembrane region" description="Helical" evidence="5">
    <location>
        <begin position="70"/>
        <end position="88"/>
    </location>
</feature>
<evidence type="ECO:0000256" key="5">
    <source>
        <dbReference type="SAM" id="Phobius"/>
    </source>
</evidence>
<evidence type="ECO:0000256" key="1">
    <source>
        <dbReference type="ARBA" id="ARBA00004141"/>
    </source>
</evidence>
<feature type="transmembrane region" description="Helical" evidence="5">
    <location>
        <begin position="164"/>
        <end position="188"/>
    </location>
</feature>
<evidence type="ECO:0000313" key="7">
    <source>
        <dbReference type="EMBL" id="KYG34345.1"/>
    </source>
</evidence>
<protein>
    <recommendedName>
        <fullName evidence="6">Yip1 domain-containing protein</fullName>
    </recommendedName>
</protein>
<comment type="subcellular location">
    <subcellularLocation>
        <location evidence="1">Membrane</location>
        <topology evidence="1">Multi-pass membrane protein</topology>
    </subcellularLocation>
</comment>
<evidence type="ECO:0000256" key="4">
    <source>
        <dbReference type="ARBA" id="ARBA00023136"/>
    </source>
</evidence>
<keyword evidence="4 5" id="KW-0472">Membrane</keyword>
<evidence type="ECO:0000313" key="8">
    <source>
        <dbReference type="Proteomes" id="UP000075806"/>
    </source>
</evidence>
<dbReference type="Proteomes" id="UP000075806">
    <property type="component" value="Unassembled WGS sequence"/>
</dbReference>
<dbReference type="EMBL" id="LTAO01000002">
    <property type="protein sequence ID" value="KYG34345.1"/>
    <property type="molecule type" value="Genomic_DNA"/>
</dbReference>
<evidence type="ECO:0000256" key="3">
    <source>
        <dbReference type="ARBA" id="ARBA00022989"/>
    </source>
</evidence>
<organism evidence="7 8">
    <name type="scientific">Alkalihalobacillus trypoxylicola</name>
    <dbReference type="NCBI Taxonomy" id="519424"/>
    <lineage>
        <taxon>Bacteria</taxon>
        <taxon>Bacillati</taxon>
        <taxon>Bacillota</taxon>
        <taxon>Bacilli</taxon>
        <taxon>Bacillales</taxon>
        <taxon>Bacillaceae</taxon>
        <taxon>Alkalihalobacillus</taxon>
    </lineage>
</organism>
<dbReference type="GO" id="GO:0016020">
    <property type="term" value="C:membrane"/>
    <property type="evidence" value="ECO:0007669"/>
    <property type="project" value="UniProtKB-SubCell"/>
</dbReference>
<keyword evidence="8" id="KW-1185">Reference proteome</keyword>
<name>A0A162F2I5_9BACI</name>
<keyword evidence="3 5" id="KW-1133">Transmembrane helix</keyword>
<dbReference type="InterPro" id="IPR006977">
    <property type="entry name" value="Yip1_dom"/>
</dbReference>
<dbReference type="AlphaFoldDB" id="A0A162F2I5"/>